<organism evidence="6 7">
    <name type="scientific">Desulfosarcina alkanivorans</name>
    <dbReference type="NCBI Taxonomy" id="571177"/>
    <lineage>
        <taxon>Bacteria</taxon>
        <taxon>Pseudomonadati</taxon>
        <taxon>Thermodesulfobacteriota</taxon>
        <taxon>Desulfobacteria</taxon>
        <taxon>Desulfobacterales</taxon>
        <taxon>Desulfosarcinaceae</taxon>
        <taxon>Desulfosarcina</taxon>
    </lineage>
</organism>
<proteinExistence type="predicted"/>
<dbReference type="AlphaFoldDB" id="A0A5K7YZB9"/>
<dbReference type="Gene3D" id="1.10.357.10">
    <property type="entry name" value="Tetracycline Repressor, domain 2"/>
    <property type="match status" value="1"/>
</dbReference>
<feature type="DNA-binding region" description="H-T-H motif" evidence="4">
    <location>
        <begin position="35"/>
        <end position="54"/>
    </location>
</feature>
<protein>
    <submittedName>
        <fullName evidence="6">TetR family transcriptional regulator</fullName>
    </submittedName>
</protein>
<name>A0A5K7YZB9_9BACT</name>
<feature type="domain" description="HTH tetR-type" evidence="5">
    <location>
        <begin position="12"/>
        <end position="72"/>
    </location>
</feature>
<dbReference type="EMBL" id="AP021874">
    <property type="protein sequence ID" value="BBO69947.1"/>
    <property type="molecule type" value="Genomic_DNA"/>
</dbReference>
<keyword evidence="2 4" id="KW-0238">DNA-binding</keyword>
<evidence type="ECO:0000256" key="1">
    <source>
        <dbReference type="ARBA" id="ARBA00023015"/>
    </source>
</evidence>
<sequence length="212" mass="23232">MPTNGQRPYHHGDLRRSLIQAGSKIIEERGLAALSLREVARAAGVSHTAPYRHFQDKADLLAAIAQVAFEQLTDDAGKAARNHDGNPKKQFVAASVQYILFGVRHPRMAHLLFGGVINMRTAPRDLKRASWAAFQLVETIINEGKKTGLFRNRDTMELAVTTWSGIHGLAQLISGGYLTRLAATERQVESLGKMVCQLILTGILNPGEKTSP</sequence>
<dbReference type="GO" id="GO:0003700">
    <property type="term" value="F:DNA-binding transcription factor activity"/>
    <property type="evidence" value="ECO:0007669"/>
    <property type="project" value="TreeGrafter"/>
</dbReference>
<dbReference type="GO" id="GO:0000976">
    <property type="term" value="F:transcription cis-regulatory region binding"/>
    <property type="evidence" value="ECO:0007669"/>
    <property type="project" value="TreeGrafter"/>
</dbReference>
<evidence type="ECO:0000256" key="2">
    <source>
        <dbReference type="ARBA" id="ARBA00023125"/>
    </source>
</evidence>
<dbReference type="InterPro" id="IPR036271">
    <property type="entry name" value="Tet_transcr_reg_TetR-rel_C_sf"/>
</dbReference>
<keyword evidence="1" id="KW-0805">Transcription regulation</keyword>
<dbReference type="InterPro" id="IPR025996">
    <property type="entry name" value="MT1864/Rv1816-like_C"/>
</dbReference>
<dbReference type="PROSITE" id="PS50977">
    <property type="entry name" value="HTH_TETR_2"/>
    <property type="match status" value="1"/>
</dbReference>
<dbReference type="Pfam" id="PF00440">
    <property type="entry name" value="TetR_N"/>
    <property type="match status" value="1"/>
</dbReference>
<evidence type="ECO:0000256" key="4">
    <source>
        <dbReference type="PROSITE-ProRule" id="PRU00335"/>
    </source>
</evidence>
<evidence type="ECO:0000259" key="5">
    <source>
        <dbReference type="PROSITE" id="PS50977"/>
    </source>
</evidence>
<reference evidence="6 7" key="1">
    <citation type="submission" date="2019-11" db="EMBL/GenBank/DDBJ databases">
        <title>Comparative genomics of hydrocarbon-degrading Desulfosarcina strains.</title>
        <authorList>
            <person name="Watanabe M."/>
            <person name="Kojima H."/>
            <person name="Fukui M."/>
        </authorList>
    </citation>
    <scope>NUCLEOTIDE SEQUENCE [LARGE SCALE GENOMIC DNA]</scope>
    <source>
        <strain evidence="6 7">PL12</strain>
    </source>
</reference>
<dbReference type="InterPro" id="IPR009057">
    <property type="entry name" value="Homeodomain-like_sf"/>
</dbReference>
<keyword evidence="7" id="KW-1185">Reference proteome</keyword>
<accession>A0A5K7YZB9</accession>
<evidence type="ECO:0000256" key="3">
    <source>
        <dbReference type="ARBA" id="ARBA00023163"/>
    </source>
</evidence>
<dbReference type="Pfam" id="PF13305">
    <property type="entry name" value="TetR_C_33"/>
    <property type="match status" value="1"/>
</dbReference>
<dbReference type="SUPFAM" id="SSF48498">
    <property type="entry name" value="Tetracyclin repressor-like, C-terminal domain"/>
    <property type="match status" value="1"/>
</dbReference>
<dbReference type="OrthoDB" id="7056813at2"/>
<dbReference type="PRINTS" id="PR00455">
    <property type="entry name" value="HTHTETR"/>
</dbReference>
<keyword evidence="3" id="KW-0804">Transcription</keyword>
<evidence type="ECO:0000313" key="6">
    <source>
        <dbReference type="EMBL" id="BBO69947.1"/>
    </source>
</evidence>
<dbReference type="RefSeq" id="WP_155317934.1">
    <property type="nucleotide sequence ID" value="NZ_AP021874.1"/>
</dbReference>
<dbReference type="InterPro" id="IPR050109">
    <property type="entry name" value="HTH-type_TetR-like_transc_reg"/>
</dbReference>
<dbReference type="PANTHER" id="PTHR30055">
    <property type="entry name" value="HTH-TYPE TRANSCRIPTIONAL REGULATOR RUTR"/>
    <property type="match status" value="1"/>
</dbReference>
<evidence type="ECO:0000313" key="7">
    <source>
        <dbReference type="Proteomes" id="UP000427906"/>
    </source>
</evidence>
<dbReference type="Proteomes" id="UP000427906">
    <property type="component" value="Chromosome"/>
</dbReference>
<dbReference type="SUPFAM" id="SSF46689">
    <property type="entry name" value="Homeodomain-like"/>
    <property type="match status" value="1"/>
</dbReference>
<dbReference type="KEGG" id="dalk:DSCA_38770"/>
<gene>
    <name evidence="6" type="ORF">DSCA_38770</name>
</gene>
<dbReference type="InterPro" id="IPR001647">
    <property type="entry name" value="HTH_TetR"/>
</dbReference>
<dbReference type="PANTHER" id="PTHR30055:SF220">
    <property type="entry name" value="TETR-FAMILY REGULATORY PROTEIN"/>
    <property type="match status" value="1"/>
</dbReference>